<protein>
    <submittedName>
        <fullName evidence="1">Uncharacterized protein</fullName>
    </submittedName>
</protein>
<dbReference type="KEGG" id="sehc:A35E_00235"/>
<reference evidence="1 2" key="1">
    <citation type="journal article" date="2012" name="Mol. Biol. Evol.">
        <title>Genome reduction and co-evolution between the primary and secondary bacterial symbionts of psyllids.</title>
        <authorList>
            <person name="Sloan D.B."/>
            <person name="Moran N.A."/>
        </authorList>
    </citation>
    <scope>NUCLEOTIDE SEQUENCE [LARGE SCALE GENOMIC DNA]</scope>
    <source>
        <strain evidence="1">Hcub_S</strain>
    </source>
</reference>
<evidence type="ECO:0000313" key="1">
    <source>
        <dbReference type="EMBL" id="AFP85544.1"/>
    </source>
</evidence>
<keyword evidence="2" id="KW-1185">Reference proteome</keyword>
<evidence type="ECO:0000313" key="2">
    <source>
        <dbReference type="Proteomes" id="UP000003937"/>
    </source>
</evidence>
<dbReference type="EMBL" id="CP003547">
    <property type="protein sequence ID" value="AFP85544.1"/>
    <property type="molecule type" value="Genomic_DNA"/>
</dbReference>
<dbReference type="AlphaFoldDB" id="J3Z5D8"/>
<dbReference type="Proteomes" id="UP000003937">
    <property type="component" value="Chromosome"/>
</dbReference>
<sequence length="45" mass="5321" precursor="true">MLELLFLLPPIAATYGWYMRRKCIQQRPNRLSRGGHIAEISFFII</sequence>
<name>J3Z5D8_9ENTR</name>
<dbReference type="HOGENOM" id="CLU_3205136_0_0_6"/>
<organism evidence="1 2">
    <name type="scientific">secondary endosymbiont of Heteropsylla cubana</name>
    <dbReference type="NCBI Taxonomy" id="134287"/>
    <lineage>
        <taxon>Bacteria</taxon>
        <taxon>Pseudomonadati</taxon>
        <taxon>Pseudomonadota</taxon>
        <taxon>Gammaproteobacteria</taxon>
        <taxon>Enterobacterales</taxon>
        <taxon>Enterobacteriaceae</taxon>
        <taxon>aphid secondary symbionts</taxon>
    </lineage>
</organism>
<gene>
    <name evidence="1" type="ORF">A35E_00235</name>
</gene>
<proteinExistence type="predicted"/>
<accession>J3Z5D8</accession>